<dbReference type="PRINTS" id="PR00069">
    <property type="entry name" value="ALDKETRDTASE"/>
</dbReference>
<dbReference type="EMBL" id="VATY01000001">
    <property type="protein sequence ID" value="TMM59176.1"/>
    <property type="molecule type" value="Genomic_DNA"/>
</dbReference>
<evidence type="ECO:0000313" key="3">
    <source>
        <dbReference type="Proteomes" id="UP000310314"/>
    </source>
</evidence>
<proteinExistence type="predicted"/>
<dbReference type="GO" id="GO:0016491">
    <property type="term" value="F:oxidoreductase activity"/>
    <property type="evidence" value="ECO:0007669"/>
    <property type="project" value="InterPro"/>
</dbReference>
<dbReference type="AlphaFoldDB" id="A0A5S3PVX8"/>
<dbReference type="InterPro" id="IPR050523">
    <property type="entry name" value="AKR_Detox_Biosynth"/>
</dbReference>
<sequence>MQNKKQYSKIIAGTMTWGNWGKNFTTQEMCSLMYYCLDEGITTFDHADIYGGYSTEATFGKAFKESKVVRDEVQLITKCGIQMVDDSRSNKVKHYNFSKEYIVWSAEQSLKNLKTDYLDLFLLHRPSPLMHPETIAEAISKLLHDGKIRSFGVSNFNPSQIALLETAIPVSGNQVEFSLTANEVMYDGSLDDCLAKKRMAMSWSPLGSYFREDNVQVKRIQKAIAPMLSKYNANADQLLLAWILKHPSDIYPVVGTASKERLKASMEATQIDLELEDWFILLEASKGHEVP</sequence>
<accession>A0A5S3PVX8</accession>
<dbReference type="PANTHER" id="PTHR43364:SF1">
    <property type="entry name" value="OXIDOREDUCTASE YDHF"/>
    <property type="match status" value="1"/>
</dbReference>
<protein>
    <submittedName>
        <fullName evidence="2">Aldo/keto reductase</fullName>
    </submittedName>
</protein>
<dbReference type="RefSeq" id="WP_138657165.1">
    <property type="nucleotide sequence ID" value="NZ_VATY01000001.1"/>
</dbReference>
<dbReference type="GO" id="GO:0005829">
    <property type="term" value="C:cytosol"/>
    <property type="evidence" value="ECO:0007669"/>
    <property type="project" value="TreeGrafter"/>
</dbReference>
<dbReference type="InterPro" id="IPR020471">
    <property type="entry name" value="AKR"/>
</dbReference>
<evidence type="ECO:0000259" key="1">
    <source>
        <dbReference type="Pfam" id="PF00248"/>
    </source>
</evidence>
<dbReference type="InterPro" id="IPR023210">
    <property type="entry name" value="NADP_OxRdtase_dom"/>
</dbReference>
<dbReference type="PANTHER" id="PTHR43364">
    <property type="entry name" value="NADH-SPECIFIC METHYLGLYOXAL REDUCTASE-RELATED"/>
    <property type="match status" value="1"/>
</dbReference>
<dbReference type="Gene3D" id="3.20.20.100">
    <property type="entry name" value="NADP-dependent oxidoreductase domain"/>
    <property type="match status" value="1"/>
</dbReference>
<dbReference type="SUPFAM" id="SSF51430">
    <property type="entry name" value="NAD(P)-linked oxidoreductase"/>
    <property type="match status" value="1"/>
</dbReference>
<gene>
    <name evidence="2" type="ORF">FEE95_07025</name>
</gene>
<name>A0A5S3PVX8_9FLAO</name>
<dbReference type="Proteomes" id="UP000310314">
    <property type="component" value="Unassembled WGS sequence"/>
</dbReference>
<dbReference type="OrthoDB" id="9773828at2"/>
<dbReference type="InterPro" id="IPR036812">
    <property type="entry name" value="NAD(P)_OxRdtase_dom_sf"/>
</dbReference>
<feature type="domain" description="NADP-dependent oxidoreductase" evidence="1">
    <location>
        <begin position="9"/>
        <end position="278"/>
    </location>
</feature>
<dbReference type="Pfam" id="PF00248">
    <property type="entry name" value="Aldo_ket_red"/>
    <property type="match status" value="1"/>
</dbReference>
<comment type="caution">
    <text evidence="2">The sequence shown here is derived from an EMBL/GenBank/DDBJ whole genome shotgun (WGS) entry which is preliminary data.</text>
</comment>
<organism evidence="2 3">
    <name type="scientific">Maribacter algarum</name>
    <name type="common">ex Zhang et al. 2020</name>
    <dbReference type="NCBI Taxonomy" id="2578118"/>
    <lineage>
        <taxon>Bacteria</taxon>
        <taxon>Pseudomonadati</taxon>
        <taxon>Bacteroidota</taxon>
        <taxon>Flavobacteriia</taxon>
        <taxon>Flavobacteriales</taxon>
        <taxon>Flavobacteriaceae</taxon>
        <taxon>Maribacter</taxon>
    </lineage>
</organism>
<evidence type="ECO:0000313" key="2">
    <source>
        <dbReference type="EMBL" id="TMM59176.1"/>
    </source>
</evidence>
<reference evidence="2 3" key="1">
    <citation type="submission" date="2019-05" db="EMBL/GenBank/DDBJ databases">
        <authorList>
            <person name="Zhang J.-Y."/>
            <person name="Feg X."/>
            <person name="Du Z.-J."/>
        </authorList>
    </citation>
    <scope>NUCLEOTIDE SEQUENCE [LARGE SCALE GENOMIC DNA]</scope>
    <source>
        <strain evidence="2 3">RZ26</strain>
    </source>
</reference>
<keyword evidence="3" id="KW-1185">Reference proteome</keyword>